<organism evidence="2 3">
    <name type="scientific">Hibiscus syriacus</name>
    <name type="common">Rose of Sharon</name>
    <dbReference type="NCBI Taxonomy" id="106335"/>
    <lineage>
        <taxon>Eukaryota</taxon>
        <taxon>Viridiplantae</taxon>
        <taxon>Streptophyta</taxon>
        <taxon>Embryophyta</taxon>
        <taxon>Tracheophyta</taxon>
        <taxon>Spermatophyta</taxon>
        <taxon>Magnoliopsida</taxon>
        <taxon>eudicotyledons</taxon>
        <taxon>Gunneridae</taxon>
        <taxon>Pentapetalae</taxon>
        <taxon>rosids</taxon>
        <taxon>malvids</taxon>
        <taxon>Malvales</taxon>
        <taxon>Malvaceae</taxon>
        <taxon>Malvoideae</taxon>
        <taxon>Hibiscus</taxon>
    </lineage>
</organism>
<dbReference type="Proteomes" id="UP000436088">
    <property type="component" value="Unassembled WGS sequence"/>
</dbReference>
<evidence type="ECO:0000256" key="1">
    <source>
        <dbReference type="SAM" id="MobiDB-lite"/>
    </source>
</evidence>
<accession>A0A6A3CJF1</accession>
<feature type="compositionally biased region" description="Low complexity" evidence="1">
    <location>
        <begin position="48"/>
        <end position="64"/>
    </location>
</feature>
<feature type="compositionally biased region" description="Basic and acidic residues" evidence="1">
    <location>
        <begin position="25"/>
        <end position="34"/>
    </location>
</feature>
<evidence type="ECO:0000313" key="3">
    <source>
        <dbReference type="Proteomes" id="UP000436088"/>
    </source>
</evidence>
<dbReference type="PANTHER" id="PTHR35297:SF2">
    <property type="entry name" value="PROTEIN, PUTATIVE-RELATED"/>
    <property type="match status" value="1"/>
</dbReference>
<name>A0A6A3CJF1_HIBSY</name>
<dbReference type="AlphaFoldDB" id="A0A6A3CJF1"/>
<feature type="compositionally biased region" description="Polar residues" evidence="1">
    <location>
        <begin position="1"/>
        <end position="11"/>
    </location>
</feature>
<comment type="caution">
    <text evidence="2">The sequence shown here is derived from an EMBL/GenBank/DDBJ whole genome shotgun (WGS) entry which is preliminary data.</text>
</comment>
<evidence type="ECO:0000313" key="2">
    <source>
        <dbReference type="EMBL" id="KAE8727418.1"/>
    </source>
</evidence>
<reference evidence="2" key="1">
    <citation type="submission" date="2019-09" db="EMBL/GenBank/DDBJ databases">
        <title>Draft genome information of white flower Hibiscus syriacus.</title>
        <authorList>
            <person name="Kim Y.-M."/>
        </authorList>
    </citation>
    <scope>NUCLEOTIDE SEQUENCE [LARGE SCALE GENOMIC DNA]</scope>
    <source>
        <strain evidence="2">YM2019G1</strain>
    </source>
</reference>
<keyword evidence="3" id="KW-1185">Reference proteome</keyword>
<feature type="region of interest" description="Disordered" evidence="1">
    <location>
        <begin position="1"/>
        <end position="64"/>
    </location>
</feature>
<protein>
    <submittedName>
        <fullName evidence="2">Uncharacterized protein</fullName>
    </submittedName>
</protein>
<dbReference type="EMBL" id="VEPZ02000307">
    <property type="protein sequence ID" value="KAE8727418.1"/>
    <property type="molecule type" value="Genomic_DNA"/>
</dbReference>
<gene>
    <name evidence="2" type="ORF">F3Y22_tig00005459pilonHSYRG00043</name>
</gene>
<dbReference type="PANTHER" id="PTHR35297">
    <property type="entry name" value="PROTEIN, PUTATIVE-RELATED"/>
    <property type="match status" value="1"/>
</dbReference>
<proteinExistence type="predicted"/>
<sequence>MHRQSFGSPSSKLRIHGGEENSIADDQKRQLIIHDDDDDGKDIKPRRLSFSPSSLSPTSPSFTSLTKPEKLIHLIPVLTLLCLLILYLNSHSPSQSDLAQFNGFKHPSKHLVIWDRAPDGNSDGQNTSNCGFDTSQKVALIAGAY</sequence>